<dbReference type="InterPro" id="IPR029055">
    <property type="entry name" value="Ntn_hydrolases_N"/>
</dbReference>
<dbReference type="SUPFAM" id="SSF56235">
    <property type="entry name" value="N-terminal nucleophile aminohydrolases (Ntn hydrolases)"/>
    <property type="match status" value="1"/>
</dbReference>
<proteinExistence type="inferred from homology"/>
<dbReference type="InterPro" id="IPR043147">
    <property type="entry name" value="Penicillin_amidase_A-knob"/>
</dbReference>
<feature type="active site" description="Nucleophile" evidence="4">
    <location>
        <position position="247"/>
    </location>
</feature>
<dbReference type="Gene3D" id="3.60.20.10">
    <property type="entry name" value="Glutamine Phosphoribosylpyrophosphate, subunit 1, domain 1"/>
    <property type="match status" value="1"/>
</dbReference>
<comment type="caution">
    <text evidence="6">The sequence shown here is derived from an EMBL/GenBank/DDBJ whole genome shotgun (WGS) entry which is preliminary data.</text>
</comment>
<keyword evidence="5" id="KW-0106">Calcium</keyword>
<dbReference type="PANTHER" id="PTHR34218">
    <property type="entry name" value="PEPTIDASE S45 PENICILLIN AMIDASE"/>
    <property type="match status" value="1"/>
</dbReference>
<dbReference type="InterPro" id="IPR014395">
    <property type="entry name" value="Pen/GL7ACA/AHL_acylase"/>
</dbReference>
<evidence type="ECO:0000256" key="3">
    <source>
        <dbReference type="ARBA" id="ARBA00023145"/>
    </source>
</evidence>
<name>A0A917A240_9RHOB</name>
<evidence type="ECO:0000313" key="7">
    <source>
        <dbReference type="Proteomes" id="UP000612855"/>
    </source>
</evidence>
<dbReference type="PIRSF" id="PIRSF001227">
    <property type="entry name" value="Pen_acylase"/>
    <property type="match status" value="1"/>
</dbReference>
<dbReference type="Gene3D" id="1.10.1400.10">
    <property type="match status" value="1"/>
</dbReference>
<feature type="binding site" evidence="5">
    <location>
        <position position="319"/>
    </location>
    <ligand>
        <name>Ca(2+)</name>
        <dbReference type="ChEBI" id="CHEBI:29108"/>
    </ligand>
</feature>
<dbReference type="Pfam" id="PF01804">
    <property type="entry name" value="Penicil_amidase"/>
    <property type="match status" value="1"/>
</dbReference>
<evidence type="ECO:0000313" key="6">
    <source>
        <dbReference type="EMBL" id="GGE23068.1"/>
    </source>
</evidence>
<organism evidence="6 7">
    <name type="scientific">Primorskyibacter flagellatus</name>
    <dbReference type="NCBI Taxonomy" id="1387277"/>
    <lineage>
        <taxon>Bacteria</taxon>
        <taxon>Pseudomonadati</taxon>
        <taxon>Pseudomonadota</taxon>
        <taxon>Alphaproteobacteria</taxon>
        <taxon>Rhodobacterales</taxon>
        <taxon>Roseobacteraceae</taxon>
        <taxon>Primorskyibacter</taxon>
    </lineage>
</organism>
<keyword evidence="3" id="KW-0865">Zymogen</keyword>
<comment type="similarity">
    <text evidence="1">Belongs to the peptidase S45 family.</text>
</comment>
<dbReference type="Proteomes" id="UP000612855">
    <property type="component" value="Unassembled WGS sequence"/>
</dbReference>
<dbReference type="InterPro" id="IPR043146">
    <property type="entry name" value="Penicillin_amidase_N_B-knob"/>
</dbReference>
<dbReference type="CDD" id="cd03747">
    <property type="entry name" value="Ntn_PGA_like"/>
    <property type="match status" value="1"/>
</dbReference>
<dbReference type="GO" id="GO:0016811">
    <property type="term" value="F:hydrolase activity, acting on carbon-nitrogen (but not peptide) bonds, in linear amides"/>
    <property type="evidence" value="ECO:0007669"/>
    <property type="project" value="InterPro"/>
</dbReference>
<keyword evidence="7" id="KW-1185">Reference proteome</keyword>
<protein>
    <submittedName>
        <fullName evidence="6">Penicillin amidase</fullName>
    </submittedName>
</protein>
<evidence type="ECO:0000256" key="4">
    <source>
        <dbReference type="PIRSR" id="PIRSR001227-1"/>
    </source>
</evidence>
<dbReference type="AlphaFoldDB" id="A0A917A240"/>
<dbReference type="InterPro" id="IPR023343">
    <property type="entry name" value="Penicillin_amidase_dom1"/>
</dbReference>
<keyword evidence="5" id="KW-0479">Metal-binding</keyword>
<dbReference type="EMBL" id="BMFJ01000001">
    <property type="protein sequence ID" value="GGE23068.1"/>
    <property type="molecule type" value="Genomic_DNA"/>
</dbReference>
<dbReference type="Gene3D" id="2.30.120.10">
    <property type="match status" value="1"/>
</dbReference>
<gene>
    <name evidence="6" type="ORF">GCM10011360_09490</name>
</gene>
<comment type="cofactor">
    <cofactor evidence="5">
        <name>Ca(2+)</name>
        <dbReference type="ChEBI" id="CHEBI:29108"/>
    </cofactor>
    <text evidence="5">Binds 1 Ca(2+) ion per dimer.</text>
</comment>
<dbReference type="PANTHER" id="PTHR34218:SF4">
    <property type="entry name" value="ACYL-HOMOSERINE LACTONE ACYLASE QUIP"/>
    <property type="match status" value="1"/>
</dbReference>
<evidence type="ECO:0000256" key="5">
    <source>
        <dbReference type="PIRSR" id="PIRSR001227-2"/>
    </source>
</evidence>
<evidence type="ECO:0000256" key="1">
    <source>
        <dbReference type="ARBA" id="ARBA00006586"/>
    </source>
</evidence>
<sequence length="777" mass="85012">MPDETTQTLTLPGLSAPVEILRDQWGICHIRADNDADLFFAQGFNAARDRLWQIDLWRKRGLGLLAADFGPGYVEQDRAARAFLYRGDMAADWATYAPDAEAICTAFTRGINAYIDAAFAGDQPLPPEFAQMDTRPAHWQADDIARIRSHALTRNLISEVARNQTLALHGEKTDLLREELTPRVTPTIDPDVPAGSVPLAALDTFLLATATVTFTPERLAATPDEAARWTRLSPLGEVVQTASAEGSNNWVVGPDRTATGRPIMASDPHRAHALPSIRYLVHLKAPGIDVIGAGEPCLPGIAFGHNGHSAFSFTIFCADQEDMYVYDTHPDDPDLYRYGGAWERMTTVAETIPVRGAPDVRHEMRFTRHGPVVHRDGSRAFAVRTVWTQTGSAPYLTSLSVMRAKSHAQWRDALRNWAAPTLNQIYADVTGTIAWQAVGSTPVRPNWNGLAPVPGDGRYEWQGALDLDRLPHVKNPERGFIATANEHNIPADWDPEAARTIGYEWIDRSRADRLHAVLDADPAHTLEAAGRLQNDHYSGTSARLVTLISGAALGAGAHAARDLLSGFDARMTAASAPALFLEYWVTRHLKPALYRELGNAEAPMTMLWPGSVRMVLEVLETPEDWLPAPARRDTILTETLSAAWSAATEAFGPPEGWKWGDLHQLPFRHALAALPGTPEAWTLPPLRIGGNANTPNYGVYRLADFQAIVGPSVRLLMDVGDWDNSRCVNLPGQSGDPASPHYGDLAAPWLAGEYVPLSYSDAAVEAVTEHRLSLRPA</sequence>
<dbReference type="GO" id="GO:0017000">
    <property type="term" value="P:antibiotic biosynthetic process"/>
    <property type="evidence" value="ECO:0007669"/>
    <property type="project" value="InterPro"/>
</dbReference>
<reference evidence="7" key="1">
    <citation type="journal article" date="2019" name="Int. J. Syst. Evol. Microbiol.">
        <title>The Global Catalogue of Microorganisms (GCM) 10K type strain sequencing project: providing services to taxonomists for standard genome sequencing and annotation.</title>
        <authorList>
            <consortium name="The Broad Institute Genomics Platform"/>
            <consortium name="The Broad Institute Genome Sequencing Center for Infectious Disease"/>
            <person name="Wu L."/>
            <person name="Ma J."/>
        </authorList>
    </citation>
    <scope>NUCLEOTIDE SEQUENCE [LARGE SCALE GENOMIC DNA]</scope>
    <source>
        <strain evidence="7">CGMCC 1.12664</strain>
    </source>
</reference>
<dbReference type="Gene3D" id="1.10.439.10">
    <property type="entry name" value="Penicillin Amidohydrolase, domain 1"/>
    <property type="match status" value="1"/>
</dbReference>
<dbReference type="InterPro" id="IPR002692">
    <property type="entry name" value="S45"/>
</dbReference>
<accession>A0A917A240</accession>
<dbReference type="RefSeq" id="WP_188476518.1">
    <property type="nucleotide sequence ID" value="NZ_BMFJ01000001.1"/>
</dbReference>
<keyword evidence="2" id="KW-0378">Hydrolase</keyword>
<dbReference type="GO" id="GO:0046872">
    <property type="term" value="F:metal ion binding"/>
    <property type="evidence" value="ECO:0007669"/>
    <property type="project" value="UniProtKB-KW"/>
</dbReference>
<evidence type="ECO:0000256" key="2">
    <source>
        <dbReference type="ARBA" id="ARBA00022801"/>
    </source>
</evidence>
<feature type="binding site" evidence="5">
    <location>
        <position position="322"/>
    </location>
    <ligand>
        <name>Ca(2+)</name>
        <dbReference type="ChEBI" id="CHEBI:29108"/>
    </ligand>
</feature>